<keyword evidence="4" id="KW-0804">Transcription</keyword>
<dbReference type="Pfam" id="PF13424">
    <property type="entry name" value="TPR_12"/>
    <property type="match status" value="2"/>
</dbReference>
<keyword evidence="3 5" id="KW-0238">DNA-binding</keyword>
<name>A0A4R1HKJ5_PSEEN</name>
<dbReference type="Gene3D" id="1.10.10.10">
    <property type="entry name" value="Winged helix-like DNA-binding domain superfamily/Winged helix DNA-binding domain"/>
    <property type="match status" value="1"/>
</dbReference>
<proteinExistence type="inferred from homology"/>
<evidence type="ECO:0000313" key="8">
    <source>
        <dbReference type="Proteomes" id="UP000295560"/>
    </source>
</evidence>
<keyword evidence="8" id="KW-1185">Reference proteome</keyword>
<dbReference type="SUPFAM" id="SSF48452">
    <property type="entry name" value="TPR-like"/>
    <property type="match status" value="2"/>
</dbReference>
<dbReference type="SUPFAM" id="SSF46894">
    <property type="entry name" value="C-terminal effector domain of the bipartite response regulators"/>
    <property type="match status" value="1"/>
</dbReference>
<dbReference type="InterPro" id="IPR016032">
    <property type="entry name" value="Sig_transdc_resp-reg_C-effctor"/>
</dbReference>
<keyword evidence="2" id="KW-0805">Transcription regulation</keyword>
<dbReference type="InterPro" id="IPR019734">
    <property type="entry name" value="TPR_rpt"/>
</dbReference>
<evidence type="ECO:0000256" key="4">
    <source>
        <dbReference type="ARBA" id="ARBA00023163"/>
    </source>
</evidence>
<dbReference type="SMART" id="SM00028">
    <property type="entry name" value="TPR"/>
    <property type="match status" value="4"/>
</dbReference>
<dbReference type="Pfam" id="PF03704">
    <property type="entry name" value="BTAD"/>
    <property type="match status" value="1"/>
</dbReference>
<dbReference type="Pfam" id="PF00486">
    <property type="entry name" value="Trans_reg_C"/>
    <property type="match status" value="1"/>
</dbReference>
<dbReference type="InterPro" id="IPR005158">
    <property type="entry name" value="BTAD"/>
</dbReference>
<dbReference type="GO" id="GO:0006355">
    <property type="term" value="P:regulation of DNA-templated transcription"/>
    <property type="evidence" value="ECO:0007669"/>
    <property type="project" value="InterPro"/>
</dbReference>
<dbReference type="PANTHER" id="PTHR35807:SF1">
    <property type="entry name" value="TRANSCRIPTIONAL REGULATOR REDD"/>
    <property type="match status" value="1"/>
</dbReference>
<reference evidence="7 8" key="1">
    <citation type="submission" date="2019-03" db="EMBL/GenBank/DDBJ databases">
        <title>Sequencing the genomes of 1000 actinobacteria strains.</title>
        <authorList>
            <person name="Klenk H.-P."/>
        </authorList>
    </citation>
    <scope>NUCLEOTIDE SEQUENCE [LARGE SCALE GENOMIC DNA]</scope>
    <source>
        <strain evidence="7 8">DSM 44969</strain>
    </source>
</reference>
<gene>
    <name evidence="7" type="ORF">EV378_5569</name>
</gene>
<dbReference type="InterPro" id="IPR011990">
    <property type="entry name" value="TPR-like_helical_dom_sf"/>
</dbReference>
<evidence type="ECO:0000256" key="5">
    <source>
        <dbReference type="PROSITE-ProRule" id="PRU01091"/>
    </source>
</evidence>
<dbReference type="PROSITE" id="PS51755">
    <property type="entry name" value="OMPR_PHOB"/>
    <property type="match status" value="1"/>
</dbReference>
<feature type="DNA-binding region" description="OmpR/PhoB-type" evidence="5">
    <location>
        <begin position="1"/>
        <end position="94"/>
    </location>
</feature>
<organism evidence="7 8">
    <name type="scientific">Pseudonocardia endophytica</name>
    <dbReference type="NCBI Taxonomy" id="401976"/>
    <lineage>
        <taxon>Bacteria</taxon>
        <taxon>Bacillati</taxon>
        <taxon>Actinomycetota</taxon>
        <taxon>Actinomycetes</taxon>
        <taxon>Pseudonocardiales</taxon>
        <taxon>Pseudonocardiaceae</taxon>
        <taxon>Pseudonocardia</taxon>
    </lineage>
</organism>
<comment type="caution">
    <text evidence="7">The sequence shown here is derived from an EMBL/GenBank/DDBJ whole genome shotgun (WGS) entry which is preliminary data.</text>
</comment>
<dbReference type="SMART" id="SM00862">
    <property type="entry name" value="Trans_reg_C"/>
    <property type="match status" value="1"/>
</dbReference>
<dbReference type="PANTHER" id="PTHR35807">
    <property type="entry name" value="TRANSCRIPTIONAL REGULATOR REDD-RELATED"/>
    <property type="match status" value="1"/>
</dbReference>
<sequence length="961" mass="104400">MEFRLLGPVEVRDGDRSLKLGGQKPRTLLAVLALDAGHVVGPARLAELIWEDDPPATASTQIQGYVSALRKQFVMADPGRQVIVTEPAGYRLDVRPGELDLTVFEQRTAEAAQALAAGRSEDATAAYREAQELWHGPALGGVAGTLEPARDRLEERRLTAFEGRIEADLRLGRDEELVTELRDVVAAHPFREGPRGQLMLALYRAGRAAEALTVYREARTILAEELGLDPGPELQRLEKAILVSDPTLEPPPSAAPDAPGVPLPAQLPPDILDFTGRAEQVVEVCGALGRRDDDPDEPPTAVAVALIAGRAGIGKTSLAVHAAHRMRSAFLDGQLHVNLHGAQDRPADPSEVLARFLRALGVAPARVPETVEERGELYRSRLAGRRVLVVLDNAADEAQVRPLLPGEPGCAVLVTSRWRLAGLEGARLVDLEILEPDAAFQLLEKAAGPGRLADERQAGEEIVRLCGYLPLAVRIAGAKLAANPFWSAAHLVGLLADERHRLDQLTIGDLEVRATLALSYHGLSEQEQQAFRRLGLLEAPDFAPWTVAALADVSQARAGQLVDALVRARLLDGARGPGGTVRFRFHDLLRLYARELARRDETPEEASAALARAFDGWCHGAEKASALTQSASFGIVHLPADGWRAEDGAFDRMATDPLGWYETEWPALLAVLDQALAQERYQLVMALGGRLGPFFVVRGRFDDWRHIAEHSLTAARRVGDPFRQAMALRALAELSLMRHRVDDARSQFEQAIDCFRKAGSRFGAALCGSGLGAALTAGGDLDAARERLEAALVELREVGDPRTLAWTLSRLGTLHRDRGDLDRAAEYQLEAVRVLGDDAMPVDVAAFRERLAFVRLRQGTPAEACELFEQTVVVRRAHRDRFGEAFSLCGLGEAQQALGRPSDALDSLTSALRRWRELELPVEQASTLALLVGVHTDLGDEESAEAMRAEAEKLTGDPDPE</sequence>
<dbReference type="InterPro" id="IPR027417">
    <property type="entry name" value="P-loop_NTPase"/>
</dbReference>
<dbReference type="Pfam" id="PF00931">
    <property type="entry name" value="NB-ARC"/>
    <property type="match status" value="1"/>
</dbReference>
<dbReference type="Gene3D" id="1.25.40.10">
    <property type="entry name" value="Tetratricopeptide repeat domain"/>
    <property type="match status" value="2"/>
</dbReference>
<dbReference type="PRINTS" id="PR00364">
    <property type="entry name" value="DISEASERSIST"/>
</dbReference>
<dbReference type="OrthoDB" id="4329304at2"/>
<dbReference type="EMBL" id="SMFZ01000002">
    <property type="protein sequence ID" value="TCK21581.1"/>
    <property type="molecule type" value="Genomic_DNA"/>
</dbReference>
<evidence type="ECO:0000256" key="2">
    <source>
        <dbReference type="ARBA" id="ARBA00023015"/>
    </source>
</evidence>
<dbReference type="GO" id="GO:0000160">
    <property type="term" value="P:phosphorelay signal transduction system"/>
    <property type="evidence" value="ECO:0007669"/>
    <property type="project" value="InterPro"/>
</dbReference>
<feature type="domain" description="OmpR/PhoB-type" evidence="6">
    <location>
        <begin position="1"/>
        <end position="94"/>
    </location>
</feature>
<dbReference type="Proteomes" id="UP000295560">
    <property type="component" value="Unassembled WGS sequence"/>
</dbReference>
<dbReference type="InterPro" id="IPR036388">
    <property type="entry name" value="WH-like_DNA-bd_sf"/>
</dbReference>
<evidence type="ECO:0000256" key="3">
    <source>
        <dbReference type="ARBA" id="ARBA00023125"/>
    </source>
</evidence>
<evidence type="ECO:0000256" key="1">
    <source>
        <dbReference type="ARBA" id="ARBA00005820"/>
    </source>
</evidence>
<dbReference type="GO" id="GO:0003677">
    <property type="term" value="F:DNA binding"/>
    <property type="evidence" value="ECO:0007669"/>
    <property type="project" value="UniProtKB-UniRule"/>
</dbReference>
<dbReference type="AlphaFoldDB" id="A0A4R1HKJ5"/>
<dbReference type="GO" id="GO:0043531">
    <property type="term" value="F:ADP binding"/>
    <property type="evidence" value="ECO:0007669"/>
    <property type="project" value="InterPro"/>
</dbReference>
<dbReference type="InterPro" id="IPR051677">
    <property type="entry name" value="AfsR-DnrI-RedD_regulator"/>
</dbReference>
<dbReference type="Gene3D" id="3.40.50.300">
    <property type="entry name" value="P-loop containing nucleotide triphosphate hydrolases"/>
    <property type="match status" value="1"/>
</dbReference>
<protein>
    <submittedName>
        <fullName evidence="7">DNA-binding SARP family transcriptional activator</fullName>
    </submittedName>
</protein>
<comment type="similarity">
    <text evidence="1">Belongs to the AfsR/DnrI/RedD regulatory family.</text>
</comment>
<evidence type="ECO:0000313" key="7">
    <source>
        <dbReference type="EMBL" id="TCK21581.1"/>
    </source>
</evidence>
<dbReference type="SMART" id="SM01043">
    <property type="entry name" value="BTAD"/>
    <property type="match status" value="1"/>
</dbReference>
<accession>A0A4R1HKJ5</accession>
<dbReference type="CDD" id="cd15831">
    <property type="entry name" value="BTAD"/>
    <property type="match status" value="1"/>
</dbReference>
<dbReference type="InterPro" id="IPR002182">
    <property type="entry name" value="NB-ARC"/>
</dbReference>
<dbReference type="SUPFAM" id="SSF52540">
    <property type="entry name" value="P-loop containing nucleoside triphosphate hydrolases"/>
    <property type="match status" value="1"/>
</dbReference>
<evidence type="ECO:0000259" key="6">
    <source>
        <dbReference type="PROSITE" id="PS51755"/>
    </source>
</evidence>
<dbReference type="InterPro" id="IPR001867">
    <property type="entry name" value="OmpR/PhoB-type_DNA-bd"/>
</dbReference>
<dbReference type="RefSeq" id="WP_132430316.1">
    <property type="nucleotide sequence ID" value="NZ_SMFZ01000002.1"/>
</dbReference>